<dbReference type="Proteomes" id="UP001238163">
    <property type="component" value="Unassembled WGS sequence"/>
</dbReference>
<gene>
    <name evidence="4" type="ORF">J3R75_002474</name>
</gene>
<dbReference type="PANTHER" id="PTHR42949:SF3">
    <property type="entry name" value="ANAEROBIC GLYCEROL-3-PHOSPHATE DEHYDROGENASE SUBUNIT B"/>
    <property type="match status" value="1"/>
</dbReference>
<keyword evidence="1 4" id="KW-0560">Oxidoreductase</keyword>
<dbReference type="InterPro" id="IPR051691">
    <property type="entry name" value="Metab_Enz_Cyan_OpOx_G3PDH"/>
</dbReference>
<name>A0AAE4AQE9_9BACT</name>
<dbReference type="PRINTS" id="PR00469">
    <property type="entry name" value="PNDRDTASEII"/>
</dbReference>
<evidence type="ECO:0000313" key="4">
    <source>
        <dbReference type="EMBL" id="MDQ0290367.1"/>
    </source>
</evidence>
<dbReference type="Gene3D" id="3.50.50.60">
    <property type="entry name" value="FAD/NAD(P)-binding domain"/>
    <property type="match status" value="2"/>
</dbReference>
<dbReference type="GO" id="GO:0008115">
    <property type="term" value="F:sarcosine oxidase activity"/>
    <property type="evidence" value="ECO:0007669"/>
    <property type="project" value="UniProtKB-EC"/>
</dbReference>
<evidence type="ECO:0000256" key="1">
    <source>
        <dbReference type="ARBA" id="ARBA00023002"/>
    </source>
</evidence>
<dbReference type="EC" id="1.5.3.1" evidence="4"/>
<feature type="domain" description="FAD/NAD(P)-binding" evidence="3">
    <location>
        <begin position="9"/>
        <end position="321"/>
    </location>
</feature>
<dbReference type="EMBL" id="JAUSVL010000001">
    <property type="protein sequence ID" value="MDQ0290367.1"/>
    <property type="molecule type" value="Genomic_DNA"/>
</dbReference>
<comment type="caution">
    <text evidence="4">The sequence shown here is derived from an EMBL/GenBank/DDBJ whole genome shotgun (WGS) entry which is preliminary data.</text>
</comment>
<organism evidence="4 5">
    <name type="scientific">Oligosphaera ethanolica</name>
    <dbReference type="NCBI Taxonomy" id="760260"/>
    <lineage>
        <taxon>Bacteria</taxon>
        <taxon>Pseudomonadati</taxon>
        <taxon>Lentisphaerota</taxon>
        <taxon>Oligosphaeria</taxon>
        <taxon>Oligosphaerales</taxon>
        <taxon>Oligosphaeraceae</taxon>
        <taxon>Oligosphaera</taxon>
    </lineage>
</organism>
<protein>
    <submittedName>
        <fullName evidence="4">Sarcosine oxidase subunit alpha</fullName>
        <ecNumber evidence="4">1.5.3.1</ecNumber>
    </submittedName>
</protein>
<evidence type="ECO:0000256" key="2">
    <source>
        <dbReference type="SAM" id="MobiDB-lite"/>
    </source>
</evidence>
<dbReference type="RefSeq" id="WP_307261845.1">
    <property type="nucleotide sequence ID" value="NZ_JAUSVL010000001.1"/>
</dbReference>
<dbReference type="SUPFAM" id="SSF51905">
    <property type="entry name" value="FAD/NAD(P)-binding domain"/>
    <property type="match status" value="1"/>
</dbReference>
<accession>A0AAE4AQE9</accession>
<feature type="region of interest" description="Disordered" evidence="2">
    <location>
        <begin position="318"/>
        <end position="341"/>
    </location>
</feature>
<keyword evidence="5" id="KW-1185">Reference proteome</keyword>
<dbReference type="PRINTS" id="PR00368">
    <property type="entry name" value="FADPNR"/>
</dbReference>
<proteinExistence type="predicted"/>
<feature type="compositionally biased region" description="Low complexity" evidence="2">
    <location>
        <begin position="318"/>
        <end position="330"/>
    </location>
</feature>
<sequence>MTALTTICDVLVIGGGPAGMAAALAARASGCQDVLILERESELGGILRQCIHTGFGLHIFKEELTGPEYAARYVERVKEAGIAYQCDTMVISLSAERVATCVSPSHGLQRIEARAVVLAMGCRERPRGAIGIPGTRCAGILSAGTAQRFVNLEGLMPGKQVVIVGSGDIGLIMARRMTFSGAKVEAVVELMPYSSGLKRNVVQCLHDYDIPLLLSHTVTAIRGKERVTGVTVNQVDANLRPIPGTERDFACDTLLLSVGLIPENELSRAAGLELDPMTTGPVVDERLECSVPGIFACGNVLHVHDLVDNVSMEAERAGQQAATHAAAKRGGTTGTGDNAGGNCARIAVRDGAGVRGLVPRRVSAEALRQGALILSFRPDRVYRNAVLLVEADGVVVNRLRKRVVVPGEMVELTIKPEFFLETFPKQELSVRVEAEDGRIGAKA</sequence>
<dbReference type="AlphaFoldDB" id="A0AAE4AQE9"/>
<evidence type="ECO:0000259" key="3">
    <source>
        <dbReference type="Pfam" id="PF07992"/>
    </source>
</evidence>
<reference evidence="4" key="1">
    <citation type="submission" date="2023-07" db="EMBL/GenBank/DDBJ databases">
        <title>Genomic Encyclopedia of Type Strains, Phase IV (KMG-IV): sequencing the most valuable type-strain genomes for metagenomic binning, comparative biology and taxonomic classification.</title>
        <authorList>
            <person name="Goeker M."/>
        </authorList>
    </citation>
    <scope>NUCLEOTIDE SEQUENCE</scope>
    <source>
        <strain evidence="4">DSM 24202</strain>
    </source>
</reference>
<dbReference type="InterPro" id="IPR023753">
    <property type="entry name" value="FAD/NAD-binding_dom"/>
</dbReference>
<dbReference type="PANTHER" id="PTHR42949">
    <property type="entry name" value="ANAEROBIC GLYCEROL-3-PHOSPHATE DEHYDROGENASE SUBUNIT B"/>
    <property type="match status" value="1"/>
</dbReference>
<evidence type="ECO:0000313" key="5">
    <source>
        <dbReference type="Proteomes" id="UP001238163"/>
    </source>
</evidence>
<dbReference type="Pfam" id="PF07992">
    <property type="entry name" value="Pyr_redox_2"/>
    <property type="match status" value="1"/>
</dbReference>
<dbReference type="InterPro" id="IPR036188">
    <property type="entry name" value="FAD/NAD-bd_sf"/>
</dbReference>